<dbReference type="KEGG" id="thyd:TTHT_0599"/>
<keyword evidence="1" id="KW-0418">Kinase</keyword>
<accession>A0A7R6PN75</accession>
<evidence type="ECO:0000313" key="1">
    <source>
        <dbReference type="EMBL" id="BBB32181.1"/>
    </source>
</evidence>
<dbReference type="Gene3D" id="1.10.510.10">
    <property type="entry name" value="Transferase(Phosphotransferase) domain 1"/>
    <property type="match status" value="1"/>
</dbReference>
<name>A0A7R6PN75_9BACT</name>
<keyword evidence="2" id="KW-1185">Reference proteome</keyword>
<dbReference type="RefSeq" id="WP_269089398.1">
    <property type="nucleotide sequence ID" value="NZ_AP017470.1"/>
</dbReference>
<proteinExistence type="predicted"/>
<gene>
    <name evidence="1" type="primary">kdkA</name>
    <name evidence="1" type="ORF">TTHT_0599</name>
</gene>
<dbReference type="InterPro" id="IPR011009">
    <property type="entry name" value="Kinase-like_dom_sf"/>
</dbReference>
<dbReference type="EMBL" id="AP017470">
    <property type="protein sequence ID" value="BBB32181.1"/>
    <property type="molecule type" value="Genomic_DNA"/>
</dbReference>
<organism evidence="1 2">
    <name type="scientific">Thermotomaculum hydrothermale</name>
    <dbReference type="NCBI Taxonomy" id="981385"/>
    <lineage>
        <taxon>Bacteria</taxon>
        <taxon>Pseudomonadati</taxon>
        <taxon>Acidobacteriota</taxon>
        <taxon>Holophagae</taxon>
        <taxon>Thermotomaculales</taxon>
        <taxon>Thermotomaculaceae</taxon>
        <taxon>Thermotomaculum</taxon>
    </lineage>
</organism>
<protein>
    <submittedName>
        <fullName evidence="1">3-deoxy-D-manno-octulosonic acid kinase</fullName>
        <ecNumber evidence="1">2.7.1.166</ecNumber>
    </submittedName>
</protein>
<dbReference type="GO" id="GO:0016301">
    <property type="term" value="F:kinase activity"/>
    <property type="evidence" value="ECO:0007669"/>
    <property type="project" value="UniProtKB-KW"/>
</dbReference>
<dbReference type="AlphaFoldDB" id="A0A7R6PN75"/>
<dbReference type="EC" id="2.7.1.166" evidence="1"/>
<sequence>MSVNYYHIKCKNITLAVNPKVKINCGDLRFIFSSLKDSPLKGRKNLKEFSFLMKNYVLREYHHGGILRNVLKNKYWSKNPRAFREILILLKLNEKGINVPEPLFAGKTQDFFYTQFIATEKIENARDLSEVDLNNKVVEGVFKSMEKLFDTGLYHPDMNIKNILLKEGEVYFIDFDKAFFYAKSLPEEKRYKIYKRLFRSFHKMGKLQFFLEYKFENTPPYIQKAFKDYLKVSSIRSFLWIFNKK</sequence>
<reference evidence="1 2" key="1">
    <citation type="journal article" date="2012" name="Extremophiles">
        <title>Thermotomaculum hydrothermale gen. nov., sp. nov., a novel heterotrophic thermophile within the phylum Acidobacteria from a deep-sea hydrothermal vent chimney in the Southern Okinawa Trough.</title>
        <authorList>
            <person name="Izumi H."/>
            <person name="Nunoura T."/>
            <person name="Miyazaki M."/>
            <person name="Mino S."/>
            <person name="Toki T."/>
            <person name="Takai K."/>
            <person name="Sako Y."/>
            <person name="Sawabe T."/>
            <person name="Nakagawa S."/>
        </authorList>
    </citation>
    <scope>NUCLEOTIDE SEQUENCE [LARGE SCALE GENOMIC DNA]</scope>
    <source>
        <strain evidence="1 2">AC55</strain>
    </source>
</reference>
<dbReference type="Pfam" id="PF06293">
    <property type="entry name" value="Kdo"/>
    <property type="match status" value="1"/>
</dbReference>
<keyword evidence="1" id="KW-0808">Transferase</keyword>
<dbReference type="Proteomes" id="UP000595564">
    <property type="component" value="Chromosome"/>
</dbReference>
<dbReference type="SUPFAM" id="SSF56112">
    <property type="entry name" value="Protein kinase-like (PK-like)"/>
    <property type="match status" value="1"/>
</dbReference>
<evidence type="ECO:0000313" key="2">
    <source>
        <dbReference type="Proteomes" id="UP000595564"/>
    </source>
</evidence>